<feature type="transmembrane region" description="Helical" evidence="6">
    <location>
        <begin position="65"/>
        <end position="87"/>
    </location>
</feature>
<accession>A0ABQ6MGI9</accession>
<keyword evidence="4 6" id="KW-1133">Transmembrane helix</keyword>
<proteinExistence type="inferred from homology"/>
<dbReference type="PANTHER" id="PTHR13144">
    <property type="entry name" value="TEX261 PROTEIN"/>
    <property type="match status" value="1"/>
</dbReference>
<feature type="non-terminal residue" evidence="7">
    <location>
        <position position="1"/>
    </location>
</feature>
<dbReference type="EMBL" id="BRYB01001445">
    <property type="protein sequence ID" value="GMI25912.1"/>
    <property type="molecule type" value="Genomic_DNA"/>
</dbReference>
<feature type="transmembrane region" description="Helical" evidence="6">
    <location>
        <begin position="99"/>
        <end position="118"/>
    </location>
</feature>
<gene>
    <name evidence="7" type="ORF">TeGR_g3451</name>
</gene>
<evidence type="ECO:0000256" key="2">
    <source>
        <dbReference type="ARBA" id="ARBA00008096"/>
    </source>
</evidence>
<evidence type="ECO:0000256" key="1">
    <source>
        <dbReference type="ARBA" id="ARBA00004141"/>
    </source>
</evidence>
<reference evidence="7 8" key="1">
    <citation type="journal article" date="2023" name="Commun. Biol.">
        <title>Genome analysis of Parmales, the sister group of diatoms, reveals the evolutionary specialization of diatoms from phago-mixotrophs to photoautotrophs.</title>
        <authorList>
            <person name="Ban H."/>
            <person name="Sato S."/>
            <person name="Yoshikawa S."/>
            <person name="Yamada K."/>
            <person name="Nakamura Y."/>
            <person name="Ichinomiya M."/>
            <person name="Sato N."/>
            <person name="Blanc-Mathieu R."/>
            <person name="Endo H."/>
            <person name="Kuwata A."/>
            <person name="Ogata H."/>
        </authorList>
    </citation>
    <scope>NUCLEOTIDE SEQUENCE [LARGE SCALE GENOMIC DNA]</scope>
</reference>
<keyword evidence="3 6" id="KW-0812">Transmembrane</keyword>
<keyword evidence="5 6" id="KW-0472">Membrane</keyword>
<sequence>YCAAEIAEEYSALSKKIITYLLLAVLCIHALLPFCGVPVTPCLLSMACHVAYGTLLPAFPFVEPVSGPCLASLAAVALAHYTWFGYFKTEYTPMFQVTGFFLVMIWSVPLGFFVSLSVGDDALPALSGGERVGAKGGAGGHHNVFKSLFDKAKGGWDSLMQTASPGLGKHR</sequence>
<dbReference type="PANTHER" id="PTHR13144:SF0">
    <property type="entry name" value="PROTEIN TEX261"/>
    <property type="match status" value="1"/>
</dbReference>
<evidence type="ECO:0000313" key="8">
    <source>
        <dbReference type="Proteomes" id="UP001165060"/>
    </source>
</evidence>
<organism evidence="7 8">
    <name type="scientific">Tetraparma gracilis</name>
    <dbReference type="NCBI Taxonomy" id="2962635"/>
    <lineage>
        <taxon>Eukaryota</taxon>
        <taxon>Sar</taxon>
        <taxon>Stramenopiles</taxon>
        <taxon>Ochrophyta</taxon>
        <taxon>Bolidophyceae</taxon>
        <taxon>Parmales</taxon>
        <taxon>Triparmaceae</taxon>
        <taxon>Tetraparma</taxon>
    </lineage>
</organism>
<comment type="caution">
    <text evidence="7">The sequence shown here is derived from an EMBL/GenBank/DDBJ whole genome shotgun (WGS) entry which is preliminary data.</text>
</comment>
<evidence type="ECO:0000256" key="3">
    <source>
        <dbReference type="ARBA" id="ARBA00022692"/>
    </source>
</evidence>
<comment type="similarity">
    <text evidence="2">Belongs to the SVP26 family.</text>
</comment>
<dbReference type="Pfam" id="PF04148">
    <property type="entry name" value="Erv26"/>
    <property type="match status" value="1"/>
</dbReference>
<evidence type="ECO:0000256" key="5">
    <source>
        <dbReference type="ARBA" id="ARBA00023136"/>
    </source>
</evidence>
<evidence type="ECO:0000256" key="6">
    <source>
        <dbReference type="SAM" id="Phobius"/>
    </source>
</evidence>
<protein>
    <recommendedName>
        <fullName evidence="9">Protein TEX261</fullName>
    </recommendedName>
</protein>
<evidence type="ECO:0000256" key="4">
    <source>
        <dbReference type="ARBA" id="ARBA00022989"/>
    </source>
</evidence>
<dbReference type="InterPro" id="IPR007277">
    <property type="entry name" value="Svp26/Tex261"/>
</dbReference>
<feature type="transmembrane region" description="Helical" evidence="6">
    <location>
        <begin position="17"/>
        <end position="35"/>
    </location>
</feature>
<keyword evidence="8" id="KW-1185">Reference proteome</keyword>
<dbReference type="Proteomes" id="UP001165060">
    <property type="component" value="Unassembled WGS sequence"/>
</dbReference>
<evidence type="ECO:0000313" key="7">
    <source>
        <dbReference type="EMBL" id="GMI25912.1"/>
    </source>
</evidence>
<evidence type="ECO:0008006" key="9">
    <source>
        <dbReference type="Google" id="ProtNLM"/>
    </source>
</evidence>
<comment type="subcellular location">
    <subcellularLocation>
        <location evidence="1">Membrane</location>
        <topology evidence="1">Multi-pass membrane protein</topology>
    </subcellularLocation>
</comment>
<name>A0ABQ6MGI9_9STRA</name>